<gene>
    <name evidence="1" type="ORF">CKO42_21760</name>
</gene>
<accession>A0A9X1B5X8</accession>
<dbReference type="InterPro" id="IPR026350">
    <property type="entry name" value="GxxExxY"/>
</dbReference>
<dbReference type="EMBL" id="NRRY01000055">
    <property type="protein sequence ID" value="MBK1621000.1"/>
    <property type="molecule type" value="Genomic_DNA"/>
</dbReference>
<name>A0A9X1B5X8_9GAMM</name>
<protein>
    <submittedName>
        <fullName evidence="1">GxxExxY protein</fullName>
    </submittedName>
</protein>
<evidence type="ECO:0000313" key="1">
    <source>
        <dbReference type="EMBL" id="MBK1621000.1"/>
    </source>
</evidence>
<sequence>MLQEEELTYRIRGCVFEVFRELGAGYLEKVYQNALLIELRQAGLQAEAEVGLRVNYKGQEVGQYVADIIVEKKVLIELKAVSTLTAAHEAQLLNYLKATNKSIGLLINFTHPKAQIKRLVR</sequence>
<dbReference type="RefSeq" id="WP_200248886.1">
    <property type="nucleotide sequence ID" value="NZ_NRRY01000055.1"/>
</dbReference>
<dbReference type="Proteomes" id="UP001138768">
    <property type="component" value="Unassembled WGS sequence"/>
</dbReference>
<dbReference type="NCBIfam" id="TIGR04256">
    <property type="entry name" value="GxxExxY"/>
    <property type="match status" value="1"/>
</dbReference>
<proteinExistence type="predicted"/>
<dbReference type="Pfam" id="PF13366">
    <property type="entry name" value="PDDEXK_3"/>
    <property type="match status" value="1"/>
</dbReference>
<organism evidence="1 2">
    <name type="scientific">Lamprobacter modestohalophilus</name>
    <dbReference type="NCBI Taxonomy" id="1064514"/>
    <lineage>
        <taxon>Bacteria</taxon>
        <taxon>Pseudomonadati</taxon>
        <taxon>Pseudomonadota</taxon>
        <taxon>Gammaproteobacteria</taxon>
        <taxon>Chromatiales</taxon>
        <taxon>Chromatiaceae</taxon>
        <taxon>Lamprobacter</taxon>
    </lineage>
</organism>
<dbReference type="AlphaFoldDB" id="A0A9X1B5X8"/>
<keyword evidence="2" id="KW-1185">Reference proteome</keyword>
<comment type="caution">
    <text evidence="1">The sequence shown here is derived from an EMBL/GenBank/DDBJ whole genome shotgun (WGS) entry which is preliminary data.</text>
</comment>
<reference evidence="1 2" key="1">
    <citation type="journal article" date="2020" name="Microorganisms">
        <title>Osmotic Adaptation and Compatible Solute Biosynthesis of Phototrophic Bacteria as Revealed from Genome Analyses.</title>
        <authorList>
            <person name="Imhoff J.F."/>
            <person name="Rahn T."/>
            <person name="Kunzel S."/>
            <person name="Keller A."/>
            <person name="Neulinger S.C."/>
        </authorList>
    </citation>
    <scope>NUCLEOTIDE SEQUENCE [LARGE SCALE GENOMIC DNA]</scope>
    <source>
        <strain evidence="1 2">DSM 25653</strain>
    </source>
</reference>
<evidence type="ECO:0000313" key="2">
    <source>
        <dbReference type="Proteomes" id="UP001138768"/>
    </source>
</evidence>